<organism evidence="3 4">
    <name type="scientific">Magallana gigas</name>
    <name type="common">Pacific oyster</name>
    <name type="synonym">Crassostrea gigas</name>
    <dbReference type="NCBI Taxonomy" id="29159"/>
    <lineage>
        <taxon>Eukaryota</taxon>
        <taxon>Metazoa</taxon>
        <taxon>Spiralia</taxon>
        <taxon>Lophotrochozoa</taxon>
        <taxon>Mollusca</taxon>
        <taxon>Bivalvia</taxon>
        <taxon>Autobranchia</taxon>
        <taxon>Pteriomorphia</taxon>
        <taxon>Ostreida</taxon>
        <taxon>Ostreoidea</taxon>
        <taxon>Ostreidae</taxon>
        <taxon>Magallana</taxon>
    </lineage>
</organism>
<evidence type="ECO:0000259" key="2">
    <source>
        <dbReference type="Pfam" id="PF20231"/>
    </source>
</evidence>
<dbReference type="InterPro" id="IPR046496">
    <property type="entry name" value="DUF6589"/>
</dbReference>
<protein>
    <recommendedName>
        <fullName evidence="2">DUF6589 domain-containing protein</fullName>
    </recommendedName>
</protein>
<evidence type="ECO:0000313" key="3">
    <source>
        <dbReference type="EnsemblMetazoa" id="G34264.2:cds"/>
    </source>
</evidence>
<proteinExistence type="predicted"/>
<evidence type="ECO:0000256" key="1">
    <source>
        <dbReference type="SAM" id="MobiDB-lite"/>
    </source>
</evidence>
<feature type="domain" description="DUF6589" evidence="2">
    <location>
        <begin position="517"/>
        <end position="724"/>
    </location>
</feature>
<dbReference type="AlphaFoldDB" id="A0A8W8MNV9"/>
<accession>A0A8W8MNV9</accession>
<feature type="compositionally biased region" description="Low complexity" evidence="1">
    <location>
        <begin position="141"/>
        <end position="151"/>
    </location>
</feature>
<dbReference type="Proteomes" id="UP000005408">
    <property type="component" value="Unassembled WGS sequence"/>
</dbReference>
<sequence length="829" mass="93790">MAAPMKTCGFCKKNIRDKSYRSLASNISQDHYGNIFKILGIAMTGVLCNQCVNKLNRIRKLNGDIETKVVSLTEERDKLLATLKTMPGIVQQCVSTPRRGEKRPLVKQTPTPRSRLKKSLFSTPTRKCSPAPKVTPEKRVVTQVTRSTQTKQPREDFDVKITVKYPHGERSKYVNTEPEKSALKAMMNSKKPEAIMKHYRKNDKYKDAIVNVVKKEIQKEINVLVRRNGNVFQNQSSENLLKFDWTAVSHEFQAKAPYLHNILCGAANLDLRTKKKLPGVITSAAILLYTRSQGLNQLQYILGLIADKCGMTKEGLKILHDLGVVVSPTSIMKKKKQLVKQQEKQIMETVSTYVNHKQEFTRNASGLSPTAGLESDTEVTSLAACGDSETQGLPCHAAVVESEADKTQYHTGRTESSAENNLLFSAACEIDDKSDTGDHLVQNIISKPKPIEILGDNLDVTISPAKMTMEKQRKSLHWFLVMAKQKRITAEDLNLPSDMLRERNDVLRVPTNSWIPSMVQTDSLCKNIVFHVSHILLKYIEFLKPASASFPTYISHPYMEKTKEKSIFLNCDLIEASENSSQGMITILQRIHHLAVPHVDNETPERIVFGGDVLTNERAFSAQEAMQNVPSEFESLSGLIHRPEGLHREMNFLLSIYQLFYKEKSSSDVGTLYQLRNLINRRDVSGPDEVINKFRPHHQFIDDVTDGYIVGAFLDTMDMDDISSTPVDAPVFSMMNDQEKADWVLHAANKVVESLGFCDFGTIHHLRENLQALDQNDSQMEAMKNEDLYECPLCAKTYYKSEIHAMLIKWVMVKELYAMLIWNGCMLLQ</sequence>
<dbReference type="Pfam" id="PF20231">
    <property type="entry name" value="DUF6589"/>
    <property type="match status" value="1"/>
</dbReference>
<evidence type="ECO:0000313" key="4">
    <source>
        <dbReference type="Proteomes" id="UP000005408"/>
    </source>
</evidence>
<feature type="region of interest" description="Disordered" evidence="1">
    <location>
        <begin position="96"/>
        <end position="152"/>
    </location>
</feature>
<keyword evidence="4" id="KW-1185">Reference proteome</keyword>
<reference evidence="3" key="1">
    <citation type="submission" date="2022-08" db="UniProtKB">
        <authorList>
            <consortium name="EnsemblMetazoa"/>
        </authorList>
    </citation>
    <scope>IDENTIFICATION</scope>
    <source>
        <strain evidence="3">05x7-T-G4-1.051#20</strain>
    </source>
</reference>
<name>A0A8W8MNV9_MAGGI</name>
<dbReference type="EnsemblMetazoa" id="G34264.2">
    <property type="protein sequence ID" value="G34264.2:cds"/>
    <property type="gene ID" value="G34264"/>
</dbReference>